<organism evidence="1 2">
    <name type="scientific">Bacillus gaemokensis</name>
    <dbReference type="NCBI Taxonomy" id="574375"/>
    <lineage>
        <taxon>Bacteria</taxon>
        <taxon>Bacillati</taxon>
        <taxon>Bacillota</taxon>
        <taxon>Bacilli</taxon>
        <taxon>Bacillales</taxon>
        <taxon>Bacillaceae</taxon>
        <taxon>Bacillus</taxon>
        <taxon>Bacillus cereus group</taxon>
    </lineage>
</organism>
<dbReference type="eggNOG" id="ENOG5032U56">
    <property type="taxonomic scope" value="Bacteria"/>
</dbReference>
<reference evidence="1 2" key="1">
    <citation type="submission" date="2014-06" db="EMBL/GenBank/DDBJ databases">
        <title>Draft genome sequence of Bacillus gaemokensis JCM 15801 (MCCC 1A00707).</title>
        <authorList>
            <person name="Lai Q."/>
            <person name="Liu Y."/>
            <person name="Shao Z."/>
        </authorList>
    </citation>
    <scope>NUCLEOTIDE SEQUENCE [LARGE SCALE GENOMIC DNA]</scope>
    <source>
        <strain evidence="1 2">JCM 15801</strain>
    </source>
</reference>
<name>A0A073KBT3_9BACI</name>
<sequence>MAKTTSEKKTCLKCGNDYAVSSFYSHRNSLINERFGFCKKCVRENVNLDDMNTLYDFLRTMDIPYLKEFWRMANEANTETIGTYLKNLNSLKQNKELRFKDSDDITGKTNKAELVDIDYDDFELTDAIVKKWGRNLELEDYIFLEEEFTALGGEFAEDAFQERLFKNMATTQWMANKAKEDGDSNRYEKMMKTLSTQMQDANIKPVQVKSASQDGALASWGEWIRLIEDKEPISEQQEEFKDVDGIHKYVERWFIVQMQRVFGRIKDEDIKKLDGED</sequence>
<dbReference type="OrthoDB" id="1864014at2"/>
<gene>
    <name evidence="1" type="ORF">BAGA_05935</name>
</gene>
<keyword evidence="2" id="KW-1185">Reference proteome</keyword>
<evidence type="ECO:0000313" key="1">
    <source>
        <dbReference type="EMBL" id="KEK23956.1"/>
    </source>
</evidence>
<dbReference type="Proteomes" id="UP000027778">
    <property type="component" value="Unassembled WGS sequence"/>
</dbReference>
<comment type="caution">
    <text evidence="1">The sequence shown here is derived from an EMBL/GenBank/DDBJ whole genome shotgun (WGS) entry which is preliminary data.</text>
</comment>
<evidence type="ECO:0000313" key="2">
    <source>
        <dbReference type="Proteomes" id="UP000027778"/>
    </source>
</evidence>
<accession>A0A073KBT3</accession>
<dbReference type="AlphaFoldDB" id="A0A073KBT3"/>
<dbReference type="RefSeq" id="WP_033675062.1">
    <property type="nucleotide sequence ID" value="NZ_JOTM01000011.1"/>
</dbReference>
<proteinExistence type="predicted"/>
<dbReference type="EMBL" id="JOTM01000011">
    <property type="protein sequence ID" value="KEK23956.1"/>
    <property type="molecule type" value="Genomic_DNA"/>
</dbReference>
<dbReference type="STRING" id="574375.AZF08_20175"/>
<protein>
    <submittedName>
        <fullName evidence="1">Uncharacterized protein</fullName>
    </submittedName>
</protein>